<reference evidence="4" key="1">
    <citation type="journal article" date="2014" name="Stand. Genomic Sci.">
        <title>Genome sequence of the exopolysaccharide-producing Salipiger mucosus type strain (DSM 16094(T)), a moderately halophilic member of the Roseobacter clade.</title>
        <authorList>
            <person name="Riedel T."/>
            <person name="Spring S."/>
            <person name="Fiebig A."/>
            <person name="Petersen J."/>
            <person name="Kyrpides N.C."/>
            <person name="Goker M."/>
            <person name="Klenk H.P."/>
        </authorList>
    </citation>
    <scope>NUCLEOTIDE SEQUENCE [LARGE SCALE GENOMIC DNA]</scope>
    <source>
        <strain evidence="4">DSM 16094</strain>
    </source>
</reference>
<proteinExistence type="predicted"/>
<dbReference type="Gene3D" id="3.40.50.2000">
    <property type="entry name" value="Glycogen Phosphorylase B"/>
    <property type="match status" value="2"/>
</dbReference>
<protein>
    <submittedName>
        <fullName evidence="3">Uncharacterized protein</fullName>
    </submittedName>
</protein>
<dbReference type="PANTHER" id="PTHR12526">
    <property type="entry name" value="GLYCOSYLTRANSFERASE"/>
    <property type="match status" value="1"/>
</dbReference>
<keyword evidence="4" id="KW-1185">Reference proteome</keyword>
<gene>
    <name evidence="3" type="ORF">Salmuc_04581</name>
</gene>
<dbReference type="Proteomes" id="UP000015347">
    <property type="component" value="Unassembled WGS sequence"/>
</dbReference>
<feature type="domain" description="Glycosyl transferase family 1" evidence="1">
    <location>
        <begin position="110"/>
        <end position="264"/>
    </location>
</feature>
<evidence type="ECO:0000259" key="2">
    <source>
        <dbReference type="Pfam" id="PF13579"/>
    </source>
</evidence>
<dbReference type="HOGENOM" id="CLU_009583_11_3_5"/>
<evidence type="ECO:0000259" key="1">
    <source>
        <dbReference type="Pfam" id="PF00534"/>
    </source>
</evidence>
<dbReference type="SUPFAM" id="SSF53756">
    <property type="entry name" value="UDP-Glycosyltransferase/glycogen phosphorylase"/>
    <property type="match status" value="1"/>
</dbReference>
<evidence type="ECO:0000313" key="3">
    <source>
        <dbReference type="EMBL" id="EPX75663.1"/>
    </source>
</evidence>
<dbReference type="InterPro" id="IPR001296">
    <property type="entry name" value="Glyco_trans_1"/>
</dbReference>
<dbReference type="Pfam" id="PF00534">
    <property type="entry name" value="Glycos_transf_1"/>
    <property type="match status" value="1"/>
</dbReference>
<dbReference type="PANTHER" id="PTHR12526:SF638">
    <property type="entry name" value="SPORE COAT PROTEIN SA"/>
    <property type="match status" value="1"/>
</dbReference>
<dbReference type="AlphaFoldDB" id="S9Q7U3"/>
<sequence>MLRACRSCDAAFVYWCQDFYSIAASRILEKKLPGLGHLVGRYYTFLERRQMRQADHVVHITDAFRAQTDRWGIPSEKVSVIPNWGVIEEIPVLDRNTAWAAEKGLKAGSRFVYSGTLATKHNPKLLSELARAVENEGEVVVVAAGVGVDTLSREAEDGALPALTLLPLQPFDRFPEVLGAADVLVAMIETEAGEFSVPSKILSYLCAGRPIVLAAPEDNLAAQIVSSTGAGRVVAPGEINGAIAAARDFAADPEAAAHAGAAGRAYAEAHFDLPTVAAAFESIFIPILGNARDTAASTSIAHL</sequence>
<name>S9Q7U3_9RHOB</name>
<comment type="caution">
    <text evidence="3">The sequence shown here is derived from an EMBL/GenBank/DDBJ whole genome shotgun (WGS) entry which is preliminary data.</text>
</comment>
<dbReference type="eggNOG" id="COG0707">
    <property type="taxonomic scope" value="Bacteria"/>
</dbReference>
<dbReference type="GO" id="GO:0016757">
    <property type="term" value="F:glycosyltransferase activity"/>
    <property type="evidence" value="ECO:0007669"/>
    <property type="project" value="InterPro"/>
</dbReference>
<dbReference type="STRING" id="1123237.Salmuc_04581"/>
<organism evidence="3 4">
    <name type="scientific">Salipiger mucosus DSM 16094</name>
    <dbReference type="NCBI Taxonomy" id="1123237"/>
    <lineage>
        <taxon>Bacteria</taxon>
        <taxon>Pseudomonadati</taxon>
        <taxon>Pseudomonadota</taxon>
        <taxon>Alphaproteobacteria</taxon>
        <taxon>Rhodobacterales</taxon>
        <taxon>Roseobacteraceae</taxon>
        <taxon>Salipiger</taxon>
    </lineage>
</organism>
<feature type="domain" description="Glycosyltransferase subfamily 4-like N-terminal" evidence="2">
    <location>
        <begin position="34"/>
        <end position="84"/>
    </location>
</feature>
<accession>S9Q7U3</accession>
<dbReference type="InterPro" id="IPR028098">
    <property type="entry name" value="Glyco_trans_4-like_N"/>
</dbReference>
<dbReference type="EMBL" id="APVH01000070">
    <property type="protein sequence ID" value="EPX75663.1"/>
    <property type="molecule type" value="Genomic_DNA"/>
</dbReference>
<evidence type="ECO:0000313" key="4">
    <source>
        <dbReference type="Proteomes" id="UP000015347"/>
    </source>
</evidence>
<dbReference type="Pfam" id="PF13579">
    <property type="entry name" value="Glyco_trans_4_4"/>
    <property type="match status" value="1"/>
</dbReference>